<dbReference type="EMBL" id="MU806551">
    <property type="protein sequence ID" value="KAJ3834306.1"/>
    <property type="molecule type" value="Genomic_DNA"/>
</dbReference>
<dbReference type="Proteomes" id="UP001163846">
    <property type="component" value="Unassembled WGS sequence"/>
</dbReference>
<gene>
    <name evidence="1" type="ORF">F5878DRAFT_645244</name>
</gene>
<dbReference type="AlphaFoldDB" id="A0AA38P1A5"/>
<evidence type="ECO:0000313" key="2">
    <source>
        <dbReference type="Proteomes" id="UP001163846"/>
    </source>
</evidence>
<protein>
    <submittedName>
        <fullName evidence="1">Uncharacterized protein</fullName>
    </submittedName>
</protein>
<reference evidence="1" key="1">
    <citation type="submission" date="2022-08" db="EMBL/GenBank/DDBJ databases">
        <authorList>
            <consortium name="DOE Joint Genome Institute"/>
            <person name="Min B."/>
            <person name="Riley R."/>
            <person name="Sierra-Patev S."/>
            <person name="Naranjo-Ortiz M."/>
            <person name="Looney B."/>
            <person name="Konkel Z."/>
            <person name="Slot J.C."/>
            <person name="Sakamoto Y."/>
            <person name="Steenwyk J.L."/>
            <person name="Rokas A."/>
            <person name="Carro J."/>
            <person name="Camarero S."/>
            <person name="Ferreira P."/>
            <person name="Molpeceres G."/>
            <person name="Ruiz-Duenas F.J."/>
            <person name="Serrano A."/>
            <person name="Henrissat B."/>
            <person name="Drula E."/>
            <person name="Hughes K.W."/>
            <person name="Mata J.L."/>
            <person name="Ishikawa N.K."/>
            <person name="Vargas-Isla R."/>
            <person name="Ushijima S."/>
            <person name="Smith C.A."/>
            <person name="Ahrendt S."/>
            <person name="Andreopoulos W."/>
            <person name="He G."/>
            <person name="Labutti K."/>
            <person name="Lipzen A."/>
            <person name="Ng V."/>
            <person name="Sandor L."/>
            <person name="Barry K."/>
            <person name="Martinez A.T."/>
            <person name="Xiao Y."/>
            <person name="Gibbons J.G."/>
            <person name="Terashima K."/>
            <person name="Hibbett D.S."/>
            <person name="Grigoriev I.V."/>
        </authorList>
    </citation>
    <scope>NUCLEOTIDE SEQUENCE</scope>
    <source>
        <strain evidence="1">TFB9207</strain>
    </source>
</reference>
<name>A0AA38P1A5_9AGAR</name>
<evidence type="ECO:0000313" key="1">
    <source>
        <dbReference type="EMBL" id="KAJ3834306.1"/>
    </source>
</evidence>
<sequence>MAFPVTNSGLDIDQEYALLMNYDAGSRAERVVCKLLRHDDVPQGLLGSVLYGTSHNRVVRKFTVIIHLHTKSEAMNFQMGFAKSLVWSQHFFEWHTTVILADYEIELTVTLDFWFGSIVEYNVSTHFGDSRQWVEDSGWCSDNSIARVLTSTLYVTVSPNGAIAVIAHTLVDFRFEEQKMRNYASAIDTQWLVGKDKLYNFQKSVDSWSPVPPSSVICMNSWMILYILYYLLA</sequence>
<keyword evidence="2" id="KW-1185">Reference proteome</keyword>
<accession>A0AA38P1A5</accession>
<comment type="caution">
    <text evidence="1">The sequence shown here is derived from an EMBL/GenBank/DDBJ whole genome shotgun (WGS) entry which is preliminary data.</text>
</comment>
<organism evidence="1 2">
    <name type="scientific">Lentinula raphanica</name>
    <dbReference type="NCBI Taxonomy" id="153919"/>
    <lineage>
        <taxon>Eukaryota</taxon>
        <taxon>Fungi</taxon>
        <taxon>Dikarya</taxon>
        <taxon>Basidiomycota</taxon>
        <taxon>Agaricomycotina</taxon>
        <taxon>Agaricomycetes</taxon>
        <taxon>Agaricomycetidae</taxon>
        <taxon>Agaricales</taxon>
        <taxon>Marasmiineae</taxon>
        <taxon>Omphalotaceae</taxon>
        <taxon>Lentinula</taxon>
    </lineage>
</organism>
<proteinExistence type="predicted"/>